<evidence type="ECO:0000313" key="3">
    <source>
        <dbReference type="Proteomes" id="UP000050863"/>
    </source>
</evidence>
<dbReference type="STRING" id="280332.CQ12_04445"/>
<proteinExistence type="predicted"/>
<dbReference type="InterPro" id="IPR036286">
    <property type="entry name" value="LexA/Signal_pep-like_sf"/>
</dbReference>
<evidence type="ECO:0000313" key="2">
    <source>
        <dbReference type="EMBL" id="KRQ94857.1"/>
    </source>
</evidence>
<dbReference type="EMBL" id="LLXZ01000215">
    <property type="protein sequence ID" value="KRQ94857.1"/>
    <property type="molecule type" value="Genomic_DNA"/>
</dbReference>
<dbReference type="AlphaFoldDB" id="A0A0R3KGV5"/>
<organism evidence="2 3">
    <name type="scientific">Bradyrhizobium jicamae</name>
    <dbReference type="NCBI Taxonomy" id="280332"/>
    <lineage>
        <taxon>Bacteria</taxon>
        <taxon>Pseudomonadati</taxon>
        <taxon>Pseudomonadota</taxon>
        <taxon>Alphaproteobacteria</taxon>
        <taxon>Hyphomicrobiales</taxon>
        <taxon>Nitrobacteraceae</taxon>
        <taxon>Bradyrhizobium</taxon>
    </lineage>
</organism>
<sequence>MLDVRLIERGLEKPGKTKGGLAAAMGVRPGAVSEILSGIRLIKASEIAPIMEYLELNSVPIMGRVGAGASIEPEHEQVPPEGLGEVKLPFPIAEETIAFEVSGDSMLPKYENGDIIVVYREQRHPLSSFYGEEAAVRLKTGERYLKTIERGKSPTSVNLTSFNAKPITGVKLEWIGEICVTLPRGQIERLRNKAAARARKAARTTGGRTSEK</sequence>
<keyword evidence="3" id="KW-1185">Reference proteome</keyword>
<dbReference type="SUPFAM" id="SSF51306">
    <property type="entry name" value="LexA/Signal peptidase"/>
    <property type="match status" value="1"/>
</dbReference>
<dbReference type="Gene3D" id="2.10.109.10">
    <property type="entry name" value="Umud Fragment, subunit A"/>
    <property type="match status" value="1"/>
</dbReference>
<dbReference type="Pfam" id="PF00717">
    <property type="entry name" value="Peptidase_S24"/>
    <property type="match status" value="1"/>
</dbReference>
<dbReference type="Proteomes" id="UP000050863">
    <property type="component" value="Unassembled WGS sequence"/>
</dbReference>
<dbReference type="OrthoDB" id="9792157at2"/>
<dbReference type="InterPro" id="IPR001387">
    <property type="entry name" value="Cro/C1-type_HTH"/>
</dbReference>
<feature type="domain" description="Peptidase S24/S26A/S26B/S26C" evidence="1">
    <location>
        <begin position="60"/>
        <end position="178"/>
    </location>
</feature>
<name>A0A0R3KGV5_9BRAD</name>
<evidence type="ECO:0000259" key="1">
    <source>
        <dbReference type="Pfam" id="PF00717"/>
    </source>
</evidence>
<dbReference type="CDD" id="cd00093">
    <property type="entry name" value="HTH_XRE"/>
    <property type="match status" value="1"/>
</dbReference>
<reference evidence="2 3" key="1">
    <citation type="submission" date="2014-03" db="EMBL/GenBank/DDBJ databases">
        <title>Bradyrhizobium valentinum sp. nov., isolated from effective nodules of Lupinus mariae-josephae, a lupine endemic of basic-lime soils in Eastern Spain.</title>
        <authorList>
            <person name="Duran D."/>
            <person name="Rey L."/>
            <person name="Navarro A."/>
            <person name="Busquets A."/>
            <person name="Imperial J."/>
            <person name="Ruiz-Argueso T."/>
        </authorList>
    </citation>
    <scope>NUCLEOTIDE SEQUENCE [LARGE SCALE GENOMIC DNA]</scope>
    <source>
        <strain evidence="2 3">PAC68</strain>
    </source>
</reference>
<accession>A0A0R3KGV5</accession>
<dbReference type="RefSeq" id="WP_057840328.1">
    <property type="nucleotide sequence ID" value="NZ_LLXZ01000215.1"/>
</dbReference>
<dbReference type="CDD" id="cd06529">
    <property type="entry name" value="S24_LexA-like"/>
    <property type="match status" value="1"/>
</dbReference>
<dbReference type="InterPro" id="IPR039418">
    <property type="entry name" value="LexA-like"/>
</dbReference>
<gene>
    <name evidence="2" type="ORF">CQ12_04445</name>
</gene>
<protein>
    <submittedName>
        <fullName evidence="2">LexA repressor</fullName>
    </submittedName>
</protein>
<comment type="caution">
    <text evidence="2">The sequence shown here is derived from an EMBL/GenBank/DDBJ whole genome shotgun (WGS) entry which is preliminary data.</text>
</comment>
<dbReference type="InterPro" id="IPR015927">
    <property type="entry name" value="Peptidase_S24_S26A/B/C"/>
</dbReference>